<evidence type="ECO:0000313" key="2">
    <source>
        <dbReference type="EMBL" id="KAB7707913.1"/>
    </source>
</evidence>
<keyword evidence="1" id="KW-0175">Coiled coil</keyword>
<dbReference type="Proteomes" id="UP000429595">
    <property type="component" value="Unassembled WGS sequence"/>
</dbReference>
<name>A0A6I1FLN8_9BACI</name>
<dbReference type="Gene3D" id="1.20.120.570">
    <property type="entry name" value="YkyA-like"/>
    <property type="match status" value="1"/>
</dbReference>
<evidence type="ECO:0008006" key="4">
    <source>
        <dbReference type="Google" id="ProtNLM"/>
    </source>
</evidence>
<organism evidence="2 3">
    <name type="scientific">Bacillus aerolatus</name>
    <dbReference type="NCBI Taxonomy" id="2653354"/>
    <lineage>
        <taxon>Bacteria</taxon>
        <taxon>Bacillati</taxon>
        <taxon>Bacillota</taxon>
        <taxon>Bacilli</taxon>
        <taxon>Bacillales</taxon>
        <taxon>Bacillaceae</taxon>
        <taxon>Bacillus</taxon>
    </lineage>
</organism>
<feature type="coiled-coil region" evidence="1">
    <location>
        <begin position="74"/>
        <end position="219"/>
    </location>
</feature>
<evidence type="ECO:0000313" key="3">
    <source>
        <dbReference type="Proteomes" id="UP000429595"/>
    </source>
</evidence>
<evidence type="ECO:0000256" key="1">
    <source>
        <dbReference type="SAM" id="Coils"/>
    </source>
</evidence>
<dbReference type="Pfam" id="PF10368">
    <property type="entry name" value="YkyA"/>
    <property type="match status" value="1"/>
</dbReference>
<sequence length="237" mass="27441">MCKKISKSHIYIEPFIVHVRLLGDGEVKKRYIVSFVSAAAILTGCGGTTEEKASAIFEKTAEAEESFVKQQSSLAKLEKTEQEIYQEMMTANKEDKEKWRKLGKEADENLKERAEKLSAEQEAMKKAAEEFSKMHALSEQMEDKKAKKQLSDLIKTMEARYKEHQTIDKLYKELLQLNKELYGLLEKEETTLAQVEEQLAKINERNEKLTMAVKRFNELTNTFNKQKALFDKSMKKE</sequence>
<accession>A0A6I1FLN8</accession>
<dbReference type="AlphaFoldDB" id="A0A6I1FLN8"/>
<dbReference type="InterPro" id="IPR019454">
    <property type="entry name" value="Lipoprot_YkyA-like"/>
</dbReference>
<gene>
    <name evidence="2" type="ORF">F9802_04145</name>
</gene>
<proteinExistence type="predicted"/>
<protein>
    <recommendedName>
        <fullName evidence="4">Chromosome partitioning protein</fullName>
    </recommendedName>
</protein>
<reference evidence="2 3" key="1">
    <citation type="submission" date="2019-10" db="EMBL/GenBank/DDBJ databases">
        <title>Bacillus aerolatum sp. nov., isolated from bioaerosol of sport playgrounds.</title>
        <authorList>
            <person name="Chen P."/>
            <person name="Zhang G."/>
        </authorList>
    </citation>
    <scope>NUCLEOTIDE SEQUENCE [LARGE SCALE GENOMIC DNA]</scope>
    <source>
        <strain evidence="2 3">CX253</strain>
    </source>
</reference>
<dbReference type="EMBL" id="WEIO01000002">
    <property type="protein sequence ID" value="KAB7707913.1"/>
    <property type="molecule type" value="Genomic_DNA"/>
</dbReference>
<comment type="caution">
    <text evidence="2">The sequence shown here is derived from an EMBL/GenBank/DDBJ whole genome shotgun (WGS) entry which is preliminary data.</text>
</comment>
<dbReference type="SUPFAM" id="SSF140423">
    <property type="entry name" value="MW0975(SA0943)-like"/>
    <property type="match status" value="1"/>
</dbReference>
<keyword evidence="3" id="KW-1185">Reference proteome</keyword>
<dbReference type="InterPro" id="IPR036785">
    <property type="entry name" value="YkyA-like_sf"/>
</dbReference>